<comment type="subcellular location">
    <subcellularLocation>
        <location evidence="2">Chromosome</location>
        <location evidence="2">Centromere</location>
        <location evidence="2">Kinetochore</location>
    </subcellularLocation>
    <subcellularLocation>
        <location evidence="1">Nucleus</location>
    </subcellularLocation>
</comment>
<sequence>MSSPPAQLPDTAPPVIRNDEEDGPRAHKLRQVFDAALTACLKACSYERLAQAFPRIARDNPEALRSARDQLVAFIREAIKEEFEDINADRDVIPSLNQIDRIIAAAHLKLKEDFKAGRNNGTQTKAAGTAQQECLHFRVTAEQAVTAHAVQAKRREAERLKAQLAEMQEANRVARSRIAADRAVAAEMQSEIQVLIADLLPSQTLLDSMLREATAATPLAG</sequence>
<evidence type="ECO:0000256" key="10">
    <source>
        <dbReference type="SAM" id="Coils"/>
    </source>
</evidence>
<keyword evidence="10" id="KW-0175">Coiled coil</keyword>
<dbReference type="Pfam" id="PF03980">
    <property type="entry name" value="Nnf1"/>
    <property type="match status" value="1"/>
</dbReference>
<dbReference type="GO" id="GO:0005634">
    <property type="term" value="C:nucleus"/>
    <property type="evidence" value="ECO:0007669"/>
    <property type="project" value="UniProtKB-SubCell"/>
</dbReference>
<feature type="coiled-coil region" evidence="10">
    <location>
        <begin position="147"/>
        <end position="177"/>
    </location>
</feature>
<gene>
    <name evidence="12" type="ORF">HDU87_006349</name>
</gene>
<evidence type="ECO:0000256" key="9">
    <source>
        <dbReference type="ARBA" id="ARBA00023328"/>
    </source>
</evidence>
<dbReference type="GO" id="GO:0000444">
    <property type="term" value="C:MIS12/MIND type complex"/>
    <property type="evidence" value="ECO:0007669"/>
    <property type="project" value="InterPro"/>
</dbReference>
<keyword evidence="6" id="KW-0995">Kinetochore</keyword>
<evidence type="ECO:0000256" key="8">
    <source>
        <dbReference type="ARBA" id="ARBA00023306"/>
    </source>
</evidence>
<reference evidence="12" key="1">
    <citation type="submission" date="2020-05" db="EMBL/GenBank/DDBJ databases">
        <title>Phylogenomic resolution of chytrid fungi.</title>
        <authorList>
            <person name="Stajich J.E."/>
            <person name="Amses K."/>
            <person name="Simmons R."/>
            <person name="Seto K."/>
            <person name="Myers J."/>
            <person name="Bonds A."/>
            <person name="Quandt C.A."/>
            <person name="Barry K."/>
            <person name="Liu P."/>
            <person name="Grigoriev I."/>
            <person name="Longcore J.E."/>
            <person name="James T.Y."/>
        </authorList>
    </citation>
    <scope>NUCLEOTIDE SEQUENCE</scope>
    <source>
        <strain evidence="12">JEL0379</strain>
    </source>
</reference>
<protein>
    <submittedName>
        <fullName evidence="12">Uncharacterized protein</fullName>
    </submittedName>
</protein>
<evidence type="ECO:0000256" key="5">
    <source>
        <dbReference type="ARBA" id="ARBA00022776"/>
    </source>
</evidence>
<dbReference type="PANTHER" id="PTHR15459:SF3">
    <property type="entry name" value="POLYAMINE-MODULATED FACTOR 1"/>
    <property type="match status" value="1"/>
</dbReference>
<keyword evidence="7" id="KW-0539">Nucleus</keyword>
<dbReference type="InterPro" id="IPR007128">
    <property type="entry name" value="PMF1/Nnf1"/>
</dbReference>
<evidence type="ECO:0000313" key="13">
    <source>
        <dbReference type="Proteomes" id="UP001212152"/>
    </source>
</evidence>
<dbReference type="AlphaFoldDB" id="A0AAD5THX0"/>
<evidence type="ECO:0000256" key="6">
    <source>
        <dbReference type="ARBA" id="ARBA00022838"/>
    </source>
</evidence>
<keyword evidence="4" id="KW-0132">Cell division</keyword>
<dbReference type="GO" id="GO:0051301">
    <property type="term" value="P:cell division"/>
    <property type="evidence" value="ECO:0007669"/>
    <property type="project" value="UniProtKB-KW"/>
</dbReference>
<keyword evidence="9" id="KW-0137">Centromere</keyword>
<dbReference type="EMBL" id="JADGJQ010000054">
    <property type="protein sequence ID" value="KAJ3175267.1"/>
    <property type="molecule type" value="Genomic_DNA"/>
</dbReference>
<dbReference type="PANTHER" id="PTHR15459">
    <property type="entry name" value="POLYAMINE-MODULATED FACTOR 1"/>
    <property type="match status" value="1"/>
</dbReference>
<dbReference type="Proteomes" id="UP001212152">
    <property type="component" value="Unassembled WGS sequence"/>
</dbReference>
<keyword evidence="13" id="KW-1185">Reference proteome</keyword>
<evidence type="ECO:0000256" key="7">
    <source>
        <dbReference type="ARBA" id="ARBA00023242"/>
    </source>
</evidence>
<evidence type="ECO:0000256" key="4">
    <source>
        <dbReference type="ARBA" id="ARBA00022618"/>
    </source>
</evidence>
<evidence type="ECO:0000313" key="12">
    <source>
        <dbReference type="EMBL" id="KAJ3175267.1"/>
    </source>
</evidence>
<keyword evidence="3" id="KW-0158">Chromosome</keyword>
<evidence type="ECO:0000256" key="1">
    <source>
        <dbReference type="ARBA" id="ARBA00004123"/>
    </source>
</evidence>
<dbReference type="GO" id="GO:0007059">
    <property type="term" value="P:chromosome segregation"/>
    <property type="evidence" value="ECO:0007669"/>
    <property type="project" value="TreeGrafter"/>
</dbReference>
<proteinExistence type="predicted"/>
<evidence type="ECO:0000256" key="2">
    <source>
        <dbReference type="ARBA" id="ARBA00004629"/>
    </source>
</evidence>
<keyword evidence="5" id="KW-0498">Mitosis</keyword>
<accession>A0AAD5THX0</accession>
<evidence type="ECO:0000256" key="3">
    <source>
        <dbReference type="ARBA" id="ARBA00022454"/>
    </source>
</evidence>
<name>A0AAD5THX0_9FUNG</name>
<organism evidence="12 13">
    <name type="scientific">Geranomyces variabilis</name>
    <dbReference type="NCBI Taxonomy" id="109894"/>
    <lineage>
        <taxon>Eukaryota</taxon>
        <taxon>Fungi</taxon>
        <taxon>Fungi incertae sedis</taxon>
        <taxon>Chytridiomycota</taxon>
        <taxon>Chytridiomycota incertae sedis</taxon>
        <taxon>Chytridiomycetes</taxon>
        <taxon>Spizellomycetales</taxon>
        <taxon>Powellomycetaceae</taxon>
        <taxon>Geranomyces</taxon>
    </lineage>
</organism>
<keyword evidence="8" id="KW-0131">Cell cycle</keyword>
<feature type="region of interest" description="Disordered" evidence="11">
    <location>
        <begin position="1"/>
        <end position="23"/>
    </location>
</feature>
<evidence type="ECO:0000256" key="11">
    <source>
        <dbReference type="SAM" id="MobiDB-lite"/>
    </source>
</evidence>
<comment type="caution">
    <text evidence="12">The sequence shown here is derived from an EMBL/GenBank/DDBJ whole genome shotgun (WGS) entry which is preliminary data.</text>
</comment>